<dbReference type="InterPro" id="IPR001478">
    <property type="entry name" value="PDZ"/>
</dbReference>
<dbReference type="GO" id="GO:0006508">
    <property type="term" value="P:proteolysis"/>
    <property type="evidence" value="ECO:0007669"/>
    <property type="project" value="InterPro"/>
</dbReference>
<sequence length="334" mass="35567">VAVVLFGLVGVFALDQVNITSKVLTSPGSTRDITPMLVLDDAMSYRSKGEIRMVTVKSNLEPSLLEILGGWLDDSIEISDRHEILGDRTIEQNRTLGREQMAQSLDIAARVALERLGYEVISEAGALIMQIVPGTPASDVLDLGDVVIEAENRQVRNARDLGEIVRSRSPGDSFSFSVLQLDGTTRDETVVLADKDGSAFLGVAISTYVELDDLPFEINFTVERVGGPSAGLGLTLALLEAMLPGDLLAGLRVVATGTVDPLGNVGPVGGIEQKSHAVMRSGAELFLVPSTQVEATKAILGEMVDVVSVDTLDDALRTLHSFGGDLSGIRLETR</sequence>
<evidence type="ECO:0000313" key="2">
    <source>
        <dbReference type="EMBL" id="SUZ59193.1"/>
    </source>
</evidence>
<dbReference type="InterPro" id="IPR036034">
    <property type="entry name" value="PDZ_sf"/>
</dbReference>
<organism evidence="2">
    <name type="scientific">marine metagenome</name>
    <dbReference type="NCBI Taxonomy" id="408172"/>
    <lineage>
        <taxon>unclassified sequences</taxon>
        <taxon>metagenomes</taxon>
        <taxon>ecological metagenomes</taxon>
    </lineage>
</organism>
<gene>
    <name evidence="2" type="ORF">METZ01_LOCUS12047</name>
</gene>
<dbReference type="Gene3D" id="3.30.230.10">
    <property type="match status" value="1"/>
</dbReference>
<accession>A0A381P0I3</accession>
<dbReference type="Pfam" id="PF13180">
    <property type="entry name" value="PDZ_2"/>
    <property type="match status" value="1"/>
</dbReference>
<proteinExistence type="predicted"/>
<dbReference type="SMART" id="SM00228">
    <property type="entry name" value="PDZ"/>
    <property type="match status" value="1"/>
</dbReference>
<feature type="non-terminal residue" evidence="2">
    <location>
        <position position="1"/>
    </location>
</feature>
<feature type="domain" description="PDZ" evidence="1">
    <location>
        <begin position="104"/>
        <end position="157"/>
    </location>
</feature>
<dbReference type="GO" id="GO:0004252">
    <property type="term" value="F:serine-type endopeptidase activity"/>
    <property type="evidence" value="ECO:0007669"/>
    <property type="project" value="InterPro"/>
</dbReference>
<dbReference type="GO" id="GO:0004176">
    <property type="term" value="F:ATP-dependent peptidase activity"/>
    <property type="evidence" value="ECO:0007669"/>
    <property type="project" value="InterPro"/>
</dbReference>
<dbReference type="SUPFAM" id="SSF50156">
    <property type="entry name" value="PDZ domain-like"/>
    <property type="match status" value="1"/>
</dbReference>
<protein>
    <recommendedName>
        <fullName evidence="1">PDZ domain-containing protein</fullName>
    </recommendedName>
</protein>
<reference evidence="2" key="1">
    <citation type="submission" date="2018-05" db="EMBL/GenBank/DDBJ databases">
        <authorList>
            <person name="Lanie J.A."/>
            <person name="Ng W.-L."/>
            <person name="Kazmierczak K.M."/>
            <person name="Andrzejewski T.M."/>
            <person name="Davidsen T.M."/>
            <person name="Wayne K.J."/>
            <person name="Tettelin H."/>
            <person name="Glass J.I."/>
            <person name="Rusch D."/>
            <person name="Podicherti R."/>
            <person name="Tsui H.-C.T."/>
            <person name="Winkler M.E."/>
        </authorList>
    </citation>
    <scope>NUCLEOTIDE SEQUENCE</scope>
</reference>
<dbReference type="PROSITE" id="PS50106">
    <property type="entry name" value="PDZ"/>
    <property type="match status" value="1"/>
</dbReference>
<dbReference type="InterPro" id="IPR014721">
    <property type="entry name" value="Ribsml_uS5_D2-typ_fold_subgr"/>
</dbReference>
<dbReference type="InterPro" id="IPR020568">
    <property type="entry name" value="Ribosomal_Su5_D2-typ_SF"/>
</dbReference>
<dbReference type="InterPro" id="IPR008269">
    <property type="entry name" value="Lon_proteolytic"/>
</dbReference>
<dbReference type="SUPFAM" id="SSF54211">
    <property type="entry name" value="Ribosomal protein S5 domain 2-like"/>
    <property type="match status" value="1"/>
</dbReference>
<name>A0A381P0I3_9ZZZZ</name>
<evidence type="ECO:0000259" key="1">
    <source>
        <dbReference type="PROSITE" id="PS50106"/>
    </source>
</evidence>
<dbReference type="AlphaFoldDB" id="A0A381P0I3"/>
<dbReference type="EMBL" id="UINC01000666">
    <property type="protein sequence ID" value="SUZ59193.1"/>
    <property type="molecule type" value="Genomic_DNA"/>
</dbReference>
<dbReference type="Pfam" id="PF05362">
    <property type="entry name" value="Lon_C"/>
    <property type="match status" value="1"/>
</dbReference>